<dbReference type="InterPro" id="IPR001666">
    <property type="entry name" value="PI_transfer"/>
</dbReference>
<name>A0AAV3PKN5_LITER</name>
<evidence type="ECO:0000259" key="1">
    <source>
        <dbReference type="Pfam" id="PF02121"/>
    </source>
</evidence>
<dbReference type="GO" id="GO:0071944">
    <property type="term" value="C:cell periphery"/>
    <property type="evidence" value="ECO:0007669"/>
    <property type="project" value="UniProtKB-ARBA"/>
</dbReference>
<dbReference type="EMBL" id="BAABME010001745">
    <property type="protein sequence ID" value="GAA0151236.1"/>
    <property type="molecule type" value="Genomic_DNA"/>
</dbReference>
<accession>A0AAV3PKN5</accession>
<dbReference type="PANTHER" id="PTHR10658:SF11">
    <property type="entry name" value="VIBRATOR, ISOFORM B"/>
    <property type="match status" value="1"/>
</dbReference>
<dbReference type="InterPro" id="IPR055261">
    <property type="entry name" value="PI_transfer_N"/>
</dbReference>
<dbReference type="Proteomes" id="UP001454036">
    <property type="component" value="Unassembled WGS sequence"/>
</dbReference>
<sequence length="259" mass="29786">MVQTKEFLIVMPLSMEEYQIAQMYVVMKMQQQSTKGTEGVEVLENKSFEDDEYGKGQYTLKLYRLQSKAPSWMTAFAPAEALVMQEEAWNAYPRCKSVVKCPYFDRFVLTIDTIHKADNGCSENVHGLSHKQLAARKVEIIDIATSPSDYWSYLVGRSNVDFSTFQSERTGRGPLPDGWQVQCNPVMTAYKLVTVDVPYWGFGRRLEQALLAGERALFLESHRNCFAWIDEWFGLTLEMMREIEQESDSSMNEKFGQPC</sequence>
<reference evidence="2 3" key="1">
    <citation type="submission" date="2024-01" db="EMBL/GenBank/DDBJ databases">
        <title>The complete chloroplast genome sequence of Lithospermum erythrorhizon: insights into the phylogenetic relationship among Boraginaceae species and the maternal lineages of purple gromwells.</title>
        <authorList>
            <person name="Okada T."/>
            <person name="Watanabe K."/>
        </authorList>
    </citation>
    <scope>NUCLEOTIDE SEQUENCE [LARGE SCALE GENOMIC DNA]</scope>
</reference>
<protein>
    <recommendedName>
        <fullName evidence="1">Phosphatidylinositol transfer protein N-terminal domain-containing protein</fullName>
    </recommendedName>
</protein>
<evidence type="ECO:0000313" key="2">
    <source>
        <dbReference type="EMBL" id="GAA0151236.1"/>
    </source>
</evidence>
<evidence type="ECO:0000313" key="3">
    <source>
        <dbReference type="Proteomes" id="UP001454036"/>
    </source>
</evidence>
<dbReference type="Pfam" id="PF02121">
    <property type="entry name" value="IP_trans"/>
    <property type="match status" value="1"/>
</dbReference>
<dbReference type="AlphaFoldDB" id="A0AAV3PKN5"/>
<feature type="domain" description="Phosphatidylinositol transfer protein N-terminal" evidence="1">
    <location>
        <begin position="3"/>
        <end position="247"/>
    </location>
</feature>
<dbReference type="CDD" id="cd07815">
    <property type="entry name" value="SRPBCC_PITP"/>
    <property type="match status" value="1"/>
</dbReference>
<dbReference type="InterPro" id="IPR023393">
    <property type="entry name" value="START-like_dom_sf"/>
</dbReference>
<dbReference type="GO" id="GO:0005737">
    <property type="term" value="C:cytoplasm"/>
    <property type="evidence" value="ECO:0007669"/>
    <property type="project" value="UniProtKB-ARBA"/>
</dbReference>
<proteinExistence type="predicted"/>
<organism evidence="2 3">
    <name type="scientific">Lithospermum erythrorhizon</name>
    <name type="common">Purple gromwell</name>
    <name type="synonym">Lithospermum officinale var. erythrorhizon</name>
    <dbReference type="NCBI Taxonomy" id="34254"/>
    <lineage>
        <taxon>Eukaryota</taxon>
        <taxon>Viridiplantae</taxon>
        <taxon>Streptophyta</taxon>
        <taxon>Embryophyta</taxon>
        <taxon>Tracheophyta</taxon>
        <taxon>Spermatophyta</taxon>
        <taxon>Magnoliopsida</taxon>
        <taxon>eudicotyledons</taxon>
        <taxon>Gunneridae</taxon>
        <taxon>Pentapetalae</taxon>
        <taxon>asterids</taxon>
        <taxon>lamiids</taxon>
        <taxon>Boraginales</taxon>
        <taxon>Boraginaceae</taxon>
        <taxon>Boraginoideae</taxon>
        <taxon>Lithospermeae</taxon>
        <taxon>Lithospermum</taxon>
    </lineage>
</organism>
<dbReference type="PANTHER" id="PTHR10658">
    <property type="entry name" value="PHOSPHATIDYLINOSITOL TRANSFER PROTEIN"/>
    <property type="match status" value="1"/>
</dbReference>
<dbReference type="PRINTS" id="PR00391">
    <property type="entry name" value="PITRANSFER"/>
</dbReference>
<keyword evidence="3" id="KW-1185">Reference proteome</keyword>
<gene>
    <name evidence="2" type="ORF">LIER_09997</name>
</gene>
<dbReference type="SUPFAM" id="SSF55961">
    <property type="entry name" value="Bet v1-like"/>
    <property type="match status" value="1"/>
</dbReference>
<dbReference type="GO" id="GO:0008526">
    <property type="term" value="F:phosphatidylinositol transfer activity"/>
    <property type="evidence" value="ECO:0007669"/>
    <property type="project" value="UniProtKB-ARBA"/>
</dbReference>
<comment type="caution">
    <text evidence="2">The sequence shown here is derived from an EMBL/GenBank/DDBJ whole genome shotgun (WGS) entry which is preliminary data.</text>
</comment>
<dbReference type="FunFam" id="3.30.530.20:FF:000028">
    <property type="entry name" value="Phosphatidylinositol transfer protein 5"/>
    <property type="match status" value="1"/>
</dbReference>
<dbReference type="Gene3D" id="3.30.530.20">
    <property type="match status" value="1"/>
</dbReference>